<dbReference type="AlphaFoldDB" id="A0AAW1DSW5"/>
<dbReference type="FunFam" id="3.40.50.300:FF:002133">
    <property type="entry name" value="Ras family protein"/>
    <property type="match status" value="1"/>
</dbReference>
<dbReference type="PANTHER" id="PTHR47981:SF39">
    <property type="entry name" value="RAS-RELATED PROTEIN RAB"/>
    <property type="match status" value="1"/>
</dbReference>
<dbReference type="NCBIfam" id="TIGR00231">
    <property type="entry name" value="small_GTP"/>
    <property type="match status" value="1"/>
</dbReference>
<dbReference type="PROSITE" id="PS51419">
    <property type="entry name" value="RAB"/>
    <property type="match status" value="1"/>
</dbReference>
<keyword evidence="6" id="KW-0472">Membrane</keyword>
<name>A0AAW1DSW5_9HEMI</name>
<dbReference type="CDD" id="cd04107">
    <property type="entry name" value="Rab32_Rab38"/>
    <property type="match status" value="1"/>
</dbReference>
<keyword evidence="9" id="KW-1185">Reference proteome</keyword>
<evidence type="ECO:0000256" key="4">
    <source>
        <dbReference type="ARBA" id="ARBA00023288"/>
    </source>
</evidence>
<dbReference type="GO" id="GO:0045335">
    <property type="term" value="C:phagocytic vesicle"/>
    <property type="evidence" value="ECO:0007669"/>
    <property type="project" value="TreeGrafter"/>
</dbReference>
<dbReference type="Proteomes" id="UP001461498">
    <property type="component" value="Unassembled WGS sequence"/>
</dbReference>
<dbReference type="SMART" id="SM00176">
    <property type="entry name" value="RAN"/>
    <property type="match status" value="1"/>
</dbReference>
<evidence type="ECO:0000256" key="5">
    <source>
        <dbReference type="ARBA" id="ARBA00023289"/>
    </source>
</evidence>
<proteinExistence type="inferred from homology"/>
<dbReference type="Pfam" id="PF00071">
    <property type="entry name" value="Ras"/>
    <property type="match status" value="1"/>
</dbReference>
<dbReference type="GO" id="GO:0005525">
    <property type="term" value="F:GTP binding"/>
    <property type="evidence" value="ECO:0007669"/>
    <property type="project" value="UniProtKB-UniRule"/>
</dbReference>
<keyword evidence="5 6" id="KW-0636">Prenylation</keyword>
<evidence type="ECO:0000256" key="3">
    <source>
        <dbReference type="ARBA" id="ARBA00023134"/>
    </source>
</evidence>
<dbReference type="PRINTS" id="PR00449">
    <property type="entry name" value="RASTRNSFRMNG"/>
</dbReference>
<reference evidence="8 9" key="1">
    <citation type="submission" date="2022-12" db="EMBL/GenBank/DDBJ databases">
        <title>Chromosome-level genome assembly of true bugs.</title>
        <authorList>
            <person name="Ma L."/>
            <person name="Li H."/>
        </authorList>
    </citation>
    <scope>NUCLEOTIDE SEQUENCE [LARGE SCALE GENOMIC DNA]</scope>
    <source>
        <strain evidence="8">Lab_2022b</strain>
    </source>
</reference>
<dbReference type="GO" id="GO:0005802">
    <property type="term" value="C:trans-Golgi network"/>
    <property type="evidence" value="ECO:0007669"/>
    <property type="project" value="UniProtKB-UniRule"/>
</dbReference>
<dbReference type="Gene3D" id="3.40.50.300">
    <property type="entry name" value="P-loop containing nucleotide triphosphate hydrolases"/>
    <property type="match status" value="1"/>
</dbReference>
<dbReference type="InterPro" id="IPR005225">
    <property type="entry name" value="Small_GTP-bd"/>
</dbReference>
<dbReference type="GO" id="GO:0005770">
    <property type="term" value="C:late endosome"/>
    <property type="evidence" value="ECO:0007669"/>
    <property type="project" value="TreeGrafter"/>
</dbReference>
<gene>
    <name evidence="8" type="ORF">O3M35_000494</name>
</gene>
<dbReference type="SMART" id="SM00174">
    <property type="entry name" value="RHO"/>
    <property type="match status" value="1"/>
</dbReference>
<organism evidence="8 9">
    <name type="scientific">Rhynocoris fuscipes</name>
    <dbReference type="NCBI Taxonomy" id="488301"/>
    <lineage>
        <taxon>Eukaryota</taxon>
        <taxon>Metazoa</taxon>
        <taxon>Ecdysozoa</taxon>
        <taxon>Arthropoda</taxon>
        <taxon>Hexapoda</taxon>
        <taxon>Insecta</taxon>
        <taxon>Pterygota</taxon>
        <taxon>Neoptera</taxon>
        <taxon>Paraneoptera</taxon>
        <taxon>Hemiptera</taxon>
        <taxon>Heteroptera</taxon>
        <taxon>Panheteroptera</taxon>
        <taxon>Cimicomorpha</taxon>
        <taxon>Reduviidae</taxon>
        <taxon>Harpactorinae</taxon>
        <taxon>Harpactorini</taxon>
        <taxon>Rhynocoris</taxon>
    </lineage>
</organism>
<dbReference type="EMBL" id="JAPXFL010000001">
    <property type="protein sequence ID" value="KAK9511935.1"/>
    <property type="molecule type" value="Genomic_DNA"/>
</dbReference>
<sequence>MEFNNDLSKFYPQRKDLVFKFLILGDYGVGKTAIVRRYAEGKFSSNYKITIGADFSVKTIQWDANTRVNLQLWDVAGHERFGYMTSVYYKYAVGCAIVFDITRFSSFQSVIKWLMDIRDKVVLDDGAEIPVVLLANKWDIGESCISQEAINKFSNQHRLKAWFNTSAKTNLNIDEAINCLIESAISLTKNEPNHPKSNSIQLSSSHNQIKSDESNSCCR</sequence>
<dbReference type="GO" id="GO:0003924">
    <property type="term" value="F:GTPase activity"/>
    <property type="evidence" value="ECO:0007669"/>
    <property type="project" value="UniProtKB-UniRule"/>
</dbReference>
<dbReference type="PROSITE" id="PS51421">
    <property type="entry name" value="RAS"/>
    <property type="match status" value="1"/>
</dbReference>
<dbReference type="SMART" id="SM00175">
    <property type="entry name" value="RAB"/>
    <property type="match status" value="1"/>
</dbReference>
<keyword evidence="3 6" id="KW-0342">GTP-binding</keyword>
<protein>
    <recommendedName>
        <fullName evidence="6">Ras-related protein Rab</fullName>
    </recommendedName>
</protein>
<dbReference type="SMART" id="SM00173">
    <property type="entry name" value="RAS"/>
    <property type="match status" value="1"/>
</dbReference>
<comment type="subcellular location">
    <subcellularLocation>
        <location evidence="6">Membrane</location>
        <topology evidence="6">Lipid-anchor</topology>
    </subcellularLocation>
</comment>
<comment type="similarity">
    <text evidence="1 6">Belongs to the small GTPase superfamily. Rab family.</text>
</comment>
<evidence type="ECO:0000313" key="9">
    <source>
        <dbReference type="Proteomes" id="UP001461498"/>
    </source>
</evidence>
<evidence type="ECO:0000256" key="6">
    <source>
        <dbReference type="RuleBase" id="RU367128"/>
    </source>
</evidence>
<keyword evidence="2 6" id="KW-0547">Nucleotide-binding</keyword>
<dbReference type="InterPro" id="IPR001806">
    <property type="entry name" value="Small_GTPase"/>
</dbReference>
<dbReference type="GO" id="GO:0090385">
    <property type="term" value="P:phagosome-lysosome fusion"/>
    <property type="evidence" value="ECO:0007669"/>
    <property type="project" value="TreeGrafter"/>
</dbReference>
<dbReference type="SUPFAM" id="SSF52540">
    <property type="entry name" value="P-loop containing nucleoside triphosphate hydrolases"/>
    <property type="match status" value="1"/>
</dbReference>
<evidence type="ECO:0000313" key="8">
    <source>
        <dbReference type="EMBL" id="KAK9511935.1"/>
    </source>
</evidence>
<dbReference type="GO" id="GO:0008333">
    <property type="term" value="P:endosome to lysosome transport"/>
    <property type="evidence" value="ECO:0007669"/>
    <property type="project" value="TreeGrafter"/>
</dbReference>
<evidence type="ECO:0000256" key="2">
    <source>
        <dbReference type="ARBA" id="ARBA00022741"/>
    </source>
</evidence>
<accession>A0AAW1DSW5</accession>
<keyword evidence="4 6" id="KW-0449">Lipoprotein</keyword>
<evidence type="ECO:0000256" key="7">
    <source>
        <dbReference type="SAM" id="MobiDB-lite"/>
    </source>
</evidence>
<dbReference type="InterPro" id="IPR027417">
    <property type="entry name" value="P-loop_NTPase"/>
</dbReference>
<dbReference type="InterPro" id="IPR030697">
    <property type="entry name" value="Rab29/Rab38/Rab32"/>
</dbReference>
<feature type="region of interest" description="Disordered" evidence="7">
    <location>
        <begin position="192"/>
        <end position="219"/>
    </location>
</feature>
<comment type="caution">
    <text evidence="8">The sequence shown here is derived from an EMBL/GenBank/DDBJ whole genome shotgun (WGS) entry which is preliminary data.</text>
</comment>
<dbReference type="PANTHER" id="PTHR47981">
    <property type="entry name" value="RAB FAMILY"/>
    <property type="match status" value="1"/>
</dbReference>
<evidence type="ECO:0000256" key="1">
    <source>
        <dbReference type="ARBA" id="ARBA00006270"/>
    </source>
</evidence>
<comment type="function">
    <text evidence="6">The small GTPases Rab are key regulators in vesicle trafficking.</text>
</comment>
<dbReference type="GO" id="GO:0016020">
    <property type="term" value="C:membrane"/>
    <property type="evidence" value="ECO:0007669"/>
    <property type="project" value="UniProtKB-SubCell"/>
</dbReference>
<dbReference type="GO" id="GO:0005764">
    <property type="term" value="C:lysosome"/>
    <property type="evidence" value="ECO:0007669"/>
    <property type="project" value="TreeGrafter"/>
</dbReference>